<dbReference type="AlphaFoldDB" id="A0AAW1XRZ5"/>
<keyword evidence="4" id="KW-1185">Reference proteome</keyword>
<evidence type="ECO:0000259" key="2">
    <source>
        <dbReference type="Pfam" id="PF10551"/>
    </source>
</evidence>
<comment type="function">
    <text evidence="1">Putative transcription activator involved in regulating light control of development.</text>
</comment>
<feature type="domain" description="MULE transposase" evidence="2">
    <location>
        <begin position="9"/>
        <end position="103"/>
    </location>
</feature>
<reference evidence="3 4" key="1">
    <citation type="journal article" date="2023" name="G3 (Bethesda)">
        <title>A chromosome-length genome assembly and annotation of blackberry (Rubus argutus, cv. 'Hillquist').</title>
        <authorList>
            <person name="Bruna T."/>
            <person name="Aryal R."/>
            <person name="Dudchenko O."/>
            <person name="Sargent D.J."/>
            <person name="Mead D."/>
            <person name="Buti M."/>
            <person name="Cavallini A."/>
            <person name="Hytonen T."/>
            <person name="Andres J."/>
            <person name="Pham M."/>
            <person name="Weisz D."/>
            <person name="Mascagni F."/>
            <person name="Usai G."/>
            <person name="Natali L."/>
            <person name="Bassil N."/>
            <person name="Fernandez G.E."/>
            <person name="Lomsadze A."/>
            <person name="Armour M."/>
            <person name="Olukolu B."/>
            <person name="Poorten T."/>
            <person name="Britton C."/>
            <person name="Davik J."/>
            <person name="Ashrafi H."/>
            <person name="Aiden E.L."/>
            <person name="Borodovsky M."/>
            <person name="Worthington M."/>
        </authorList>
    </citation>
    <scope>NUCLEOTIDE SEQUENCE [LARGE SCALE GENOMIC DNA]</scope>
    <source>
        <strain evidence="3">PI 553951</strain>
    </source>
</reference>
<dbReference type="GO" id="GO:0005634">
    <property type="term" value="C:nucleus"/>
    <property type="evidence" value="ECO:0007669"/>
    <property type="project" value="UniProtKB-SubCell"/>
</dbReference>
<keyword evidence="1" id="KW-0539">Nucleus</keyword>
<keyword evidence="1" id="KW-0862">Zinc</keyword>
<dbReference type="PANTHER" id="PTHR31669:SF302">
    <property type="entry name" value="PROTEIN FAR1-RELATED SEQUENCE"/>
    <property type="match status" value="1"/>
</dbReference>
<organism evidence="3 4">
    <name type="scientific">Rubus argutus</name>
    <name type="common">Southern blackberry</name>
    <dbReference type="NCBI Taxonomy" id="59490"/>
    <lineage>
        <taxon>Eukaryota</taxon>
        <taxon>Viridiplantae</taxon>
        <taxon>Streptophyta</taxon>
        <taxon>Embryophyta</taxon>
        <taxon>Tracheophyta</taxon>
        <taxon>Spermatophyta</taxon>
        <taxon>Magnoliopsida</taxon>
        <taxon>eudicotyledons</taxon>
        <taxon>Gunneridae</taxon>
        <taxon>Pentapetalae</taxon>
        <taxon>rosids</taxon>
        <taxon>fabids</taxon>
        <taxon>Rosales</taxon>
        <taxon>Rosaceae</taxon>
        <taxon>Rosoideae</taxon>
        <taxon>Rosoideae incertae sedis</taxon>
        <taxon>Rubus</taxon>
    </lineage>
</organism>
<gene>
    <name evidence="3" type="ORF">M0R45_016237</name>
</gene>
<dbReference type="Pfam" id="PF10551">
    <property type="entry name" value="MULE"/>
    <property type="match status" value="1"/>
</dbReference>
<dbReference type="PANTHER" id="PTHR31669">
    <property type="entry name" value="PROTEIN FAR1-RELATED SEQUENCE 10-RELATED"/>
    <property type="match status" value="1"/>
</dbReference>
<comment type="similarity">
    <text evidence="1">Belongs to the FHY3/FAR1 family.</text>
</comment>
<sequence>MAYQYFGDVITFDTTYRTNKYEMPFAPFTGVNHHFQSIQFGCALLQDETKATFFWLFETWLEAMGGRHPSCIITDQDLAMKGAIANVFPNIRHRLCIWHIMKKFGEKLSHVYFKKSNFKIGIKKCIWSTYKIEDFEKQWKKLIEENELE</sequence>
<protein>
    <recommendedName>
        <fullName evidence="1">Protein FAR1-RELATED SEQUENCE</fullName>
    </recommendedName>
</protein>
<dbReference type="GO" id="GO:0008270">
    <property type="term" value="F:zinc ion binding"/>
    <property type="evidence" value="ECO:0007669"/>
    <property type="project" value="UniProtKB-UniRule"/>
</dbReference>
<accession>A0AAW1XRZ5</accession>
<dbReference type="InterPro" id="IPR018289">
    <property type="entry name" value="MULE_transposase_dom"/>
</dbReference>
<dbReference type="Proteomes" id="UP001457282">
    <property type="component" value="Unassembled WGS sequence"/>
</dbReference>
<name>A0AAW1XRZ5_RUBAR</name>
<comment type="caution">
    <text evidence="3">The sequence shown here is derived from an EMBL/GenBank/DDBJ whole genome shotgun (WGS) entry which is preliminary data.</text>
</comment>
<keyword evidence="1" id="KW-0479">Metal-binding</keyword>
<keyword evidence="1" id="KW-0863">Zinc-finger</keyword>
<comment type="subcellular location">
    <subcellularLocation>
        <location evidence="1">Nucleus</location>
    </subcellularLocation>
</comment>
<dbReference type="GO" id="GO:0006355">
    <property type="term" value="P:regulation of DNA-templated transcription"/>
    <property type="evidence" value="ECO:0007669"/>
    <property type="project" value="UniProtKB-UniRule"/>
</dbReference>
<proteinExistence type="inferred from homology"/>
<dbReference type="InterPro" id="IPR031052">
    <property type="entry name" value="FHY3/FAR1"/>
</dbReference>
<evidence type="ECO:0000313" key="3">
    <source>
        <dbReference type="EMBL" id="KAK9939545.1"/>
    </source>
</evidence>
<dbReference type="EMBL" id="JBEDUW010000003">
    <property type="protein sequence ID" value="KAK9939545.1"/>
    <property type="molecule type" value="Genomic_DNA"/>
</dbReference>
<evidence type="ECO:0000313" key="4">
    <source>
        <dbReference type="Proteomes" id="UP001457282"/>
    </source>
</evidence>
<evidence type="ECO:0000256" key="1">
    <source>
        <dbReference type="RuleBase" id="RU367018"/>
    </source>
</evidence>